<dbReference type="AlphaFoldDB" id="A0A6A6JUY9"/>
<dbReference type="GeneID" id="54547043"/>
<dbReference type="EMBL" id="ML986487">
    <property type="protein sequence ID" value="KAF2278859.1"/>
    <property type="molecule type" value="Genomic_DNA"/>
</dbReference>
<sequence>MRRGVGIVIVGAWKSGRLLPTVEINRSQTPASLDKVITIHDGLMTPALGWTDQAGTAYSVFGNIEYIHAGFLRANMPVLIVDRPSSVTVRIHGVAVSANGTCYPSLCEAAAEHLFPPHGSEKLNIPDSSHVRIILPAINSNSCHSPFSEGWPSKTKPETCALVHRI</sequence>
<protein>
    <submittedName>
        <fullName evidence="1">Uncharacterized protein</fullName>
    </submittedName>
</protein>
<proteinExistence type="predicted"/>
<dbReference type="RefSeq" id="XP_033656398.1">
    <property type="nucleotide sequence ID" value="XM_033793868.1"/>
</dbReference>
<gene>
    <name evidence="1" type="ORF">EI97DRAFT_221702</name>
</gene>
<name>A0A6A6JUY9_WESOR</name>
<evidence type="ECO:0000313" key="2">
    <source>
        <dbReference type="Proteomes" id="UP000800097"/>
    </source>
</evidence>
<keyword evidence="2" id="KW-1185">Reference proteome</keyword>
<dbReference type="Proteomes" id="UP000800097">
    <property type="component" value="Unassembled WGS sequence"/>
</dbReference>
<accession>A0A6A6JUY9</accession>
<reference evidence="1" key="1">
    <citation type="journal article" date="2020" name="Stud. Mycol.">
        <title>101 Dothideomycetes genomes: a test case for predicting lifestyles and emergence of pathogens.</title>
        <authorList>
            <person name="Haridas S."/>
            <person name="Albert R."/>
            <person name="Binder M."/>
            <person name="Bloem J."/>
            <person name="Labutti K."/>
            <person name="Salamov A."/>
            <person name="Andreopoulos B."/>
            <person name="Baker S."/>
            <person name="Barry K."/>
            <person name="Bills G."/>
            <person name="Bluhm B."/>
            <person name="Cannon C."/>
            <person name="Castanera R."/>
            <person name="Culley D."/>
            <person name="Daum C."/>
            <person name="Ezra D."/>
            <person name="Gonzalez J."/>
            <person name="Henrissat B."/>
            <person name="Kuo A."/>
            <person name="Liang C."/>
            <person name="Lipzen A."/>
            <person name="Lutzoni F."/>
            <person name="Magnuson J."/>
            <person name="Mondo S."/>
            <person name="Nolan M."/>
            <person name="Ohm R."/>
            <person name="Pangilinan J."/>
            <person name="Park H.-J."/>
            <person name="Ramirez L."/>
            <person name="Alfaro M."/>
            <person name="Sun H."/>
            <person name="Tritt A."/>
            <person name="Yoshinaga Y."/>
            <person name="Zwiers L.-H."/>
            <person name="Turgeon B."/>
            <person name="Goodwin S."/>
            <person name="Spatafora J."/>
            <person name="Crous P."/>
            <person name="Grigoriev I."/>
        </authorList>
    </citation>
    <scope>NUCLEOTIDE SEQUENCE</scope>
    <source>
        <strain evidence="1">CBS 379.55</strain>
    </source>
</reference>
<organism evidence="1 2">
    <name type="scientific">Westerdykella ornata</name>
    <dbReference type="NCBI Taxonomy" id="318751"/>
    <lineage>
        <taxon>Eukaryota</taxon>
        <taxon>Fungi</taxon>
        <taxon>Dikarya</taxon>
        <taxon>Ascomycota</taxon>
        <taxon>Pezizomycotina</taxon>
        <taxon>Dothideomycetes</taxon>
        <taxon>Pleosporomycetidae</taxon>
        <taxon>Pleosporales</taxon>
        <taxon>Sporormiaceae</taxon>
        <taxon>Westerdykella</taxon>
    </lineage>
</organism>
<evidence type="ECO:0000313" key="1">
    <source>
        <dbReference type="EMBL" id="KAF2278859.1"/>
    </source>
</evidence>